<evidence type="ECO:0000256" key="5">
    <source>
        <dbReference type="SAM" id="Phobius"/>
    </source>
</evidence>
<feature type="chain" id="PRO_5047266107" evidence="6">
    <location>
        <begin position="27"/>
        <end position="107"/>
    </location>
</feature>
<evidence type="ECO:0000256" key="2">
    <source>
        <dbReference type="ARBA" id="ARBA00022525"/>
    </source>
</evidence>
<keyword evidence="5" id="KW-0472">Membrane</keyword>
<evidence type="ECO:0000313" key="8">
    <source>
        <dbReference type="EMBL" id="MFD1441622.1"/>
    </source>
</evidence>
<evidence type="ECO:0000256" key="3">
    <source>
        <dbReference type="ARBA" id="ARBA00022729"/>
    </source>
</evidence>
<keyword evidence="1" id="KW-0134">Cell wall</keyword>
<name>A0ABW4CW40_9LACO</name>
<evidence type="ECO:0000256" key="6">
    <source>
        <dbReference type="SAM" id="SignalP"/>
    </source>
</evidence>
<gene>
    <name evidence="8" type="ORF">ACFQ5K_09580</name>
</gene>
<organism evidence="8 9">
    <name type="scientific">Lacticaseibacillus hegangensis</name>
    <dbReference type="NCBI Taxonomy" id="2486010"/>
    <lineage>
        <taxon>Bacteria</taxon>
        <taxon>Bacillati</taxon>
        <taxon>Bacillota</taxon>
        <taxon>Bacilli</taxon>
        <taxon>Lactobacillales</taxon>
        <taxon>Lactobacillaceae</taxon>
        <taxon>Lacticaseibacillus</taxon>
    </lineage>
</organism>
<keyword evidence="5" id="KW-0812">Transmembrane</keyword>
<evidence type="ECO:0000256" key="4">
    <source>
        <dbReference type="ARBA" id="ARBA00023088"/>
    </source>
</evidence>
<keyword evidence="4" id="KW-0572">Peptidoglycan-anchor</keyword>
<feature type="transmembrane region" description="Helical" evidence="5">
    <location>
        <begin position="82"/>
        <end position="100"/>
    </location>
</feature>
<keyword evidence="5" id="KW-1133">Transmembrane helix</keyword>
<feature type="domain" description="Gram-positive cocci surface proteins LPxTG" evidence="7">
    <location>
        <begin position="72"/>
        <end position="107"/>
    </location>
</feature>
<dbReference type="InterPro" id="IPR019931">
    <property type="entry name" value="LPXTG_anchor"/>
</dbReference>
<evidence type="ECO:0000313" key="9">
    <source>
        <dbReference type="Proteomes" id="UP001597212"/>
    </source>
</evidence>
<dbReference type="Pfam" id="PF00746">
    <property type="entry name" value="Gram_pos_anchor"/>
    <property type="match status" value="1"/>
</dbReference>
<proteinExistence type="predicted"/>
<dbReference type="EMBL" id="JBHTOK010000072">
    <property type="protein sequence ID" value="MFD1441622.1"/>
    <property type="molecule type" value="Genomic_DNA"/>
</dbReference>
<dbReference type="Proteomes" id="UP001597212">
    <property type="component" value="Unassembled WGS sequence"/>
</dbReference>
<comment type="caution">
    <text evidence="8">The sequence shown here is derived from an EMBL/GenBank/DDBJ whole genome shotgun (WGS) entry which is preliminary data.</text>
</comment>
<accession>A0ABW4CW40</accession>
<evidence type="ECO:0000259" key="7">
    <source>
        <dbReference type="PROSITE" id="PS50847"/>
    </source>
</evidence>
<keyword evidence="2" id="KW-0964">Secreted</keyword>
<protein>
    <submittedName>
        <fullName evidence="8">LPXTG cell wall anchor domain-containing protein</fullName>
    </submittedName>
</protein>
<dbReference type="PROSITE" id="PS50847">
    <property type="entry name" value="GRAM_POS_ANCHORING"/>
    <property type="match status" value="1"/>
</dbReference>
<feature type="signal peptide" evidence="6">
    <location>
        <begin position="1"/>
        <end position="26"/>
    </location>
</feature>
<sequence>MMRRLHVGLIVLVLAVIAAPASIVSASAGSGATVAEFVVTGKRPPQQKPAPPSVVHYSPHDLLPGTGNTRQLPHTGDRTNHWLVILGGVMIGSLGLAVMVRRDDREA</sequence>
<keyword evidence="9" id="KW-1185">Reference proteome</keyword>
<dbReference type="NCBIfam" id="TIGR01167">
    <property type="entry name" value="LPXTG_anchor"/>
    <property type="match status" value="1"/>
</dbReference>
<keyword evidence="3 6" id="KW-0732">Signal</keyword>
<evidence type="ECO:0000256" key="1">
    <source>
        <dbReference type="ARBA" id="ARBA00022512"/>
    </source>
</evidence>
<reference evidence="9" key="1">
    <citation type="journal article" date="2019" name="Int. J. Syst. Evol. Microbiol.">
        <title>The Global Catalogue of Microorganisms (GCM) 10K type strain sequencing project: providing services to taxonomists for standard genome sequencing and annotation.</title>
        <authorList>
            <consortium name="The Broad Institute Genomics Platform"/>
            <consortium name="The Broad Institute Genome Sequencing Center for Infectious Disease"/>
            <person name="Wu L."/>
            <person name="Ma J."/>
        </authorList>
    </citation>
    <scope>NUCLEOTIDE SEQUENCE [LARGE SCALE GENOMIC DNA]</scope>
    <source>
        <strain evidence="9">CCM 8912</strain>
    </source>
</reference>
<dbReference type="RefSeq" id="WP_125756431.1">
    <property type="nucleotide sequence ID" value="NZ_JBHTOK010000072.1"/>
</dbReference>